<evidence type="ECO:0000313" key="2">
    <source>
        <dbReference type="Proteomes" id="UP000235145"/>
    </source>
</evidence>
<keyword evidence="2" id="KW-1185">Reference proteome</keyword>
<proteinExistence type="predicted"/>
<gene>
    <name evidence="1" type="ORF">LSAT_V11C400224260</name>
</gene>
<sequence length="132" mass="14773">MSTGVVSCSQSLRKDYHWNSLGSQKKIDEDGIVIRNKARLWLKVKQLTASIFVCKAKYIADIVKKYGFSDCKLEKTLMSSSTSIGGDPNGTDVNATLFLEMMGSLLYPTTNRLDLCLLLYYVHTKSCSTWST</sequence>
<dbReference type="Proteomes" id="UP000235145">
    <property type="component" value="Unassembled WGS sequence"/>
</dbReference>
<accession>A0A9R1VTI3</accession>
<comment type="caution">
    <text evidence="1">The sequence shown here is derived from an EMBL/GenBank/DDBJ whole genome shotgun (WGS) entry which is preliminary data.</text>
</comment>
<evidence type="ECO:0000313" key="1">
    <source>
        <dbReference type="EMBL" id="KAJ0210585.1"/>
    </source>
</evidence>
<dbReference type="AlphaFoldDB" id="A0A9R1VTI3"/>
<protein>
    <submittedName>
        <fullName evidence="1">Uncharacterized protein</fullName>
    </submittedName>
</protein>
<reference evidence="1 2" key="1">
    <citation type="journal article" date="2017" name="Nat. Commun.">
        <title>Genome assembly with in vitro proximity ligation data and whole-genome triplication in lettuce.</title>
        <authorList>
            <person name="Reyes-Chin-Wo S."/>
            <person name="Wang Z."/>
            <person name="Yang X."/>
            <person name="Kozik A."/>
            <person name="Arikit S."/>
            <person name="Song C."/>
            <person name="Xia L."/>
            <person name="Froenicke L."/>
            <person name="Lavelle D.O."/>
            <person name="Truco M.J."/>
            <person name="Xia R."/>
            <person name="Zhu S."/>
            <person name="Xu C."/>
            <person name="Xu H."/>
            <person name="Xu X."/>
            <person name="Cox K."/>
            <person name="Korf I."/>
            <person name="Meyers B.C."/>
            <person name="Michelmore R.W."/>
        </authorList>
    </citation>
    <scope>NUCLEOTIDE SEQUENCE [LARGE SCALE GENOMIC DNA]</scope>
    <source>
        <strain evidence="2">cv. Salinas</strain>
        <tissue evidence="1">Seedlings</tissue>
    </source>
</reference>
<dbReference type="EMBL" id="NBSK02000004">
    <property type="protein sequence ID" value="KAJ0210585.1"/>
    <property type="molecule type" value="Genomic_DNA"/>
</dbReference>
<organism evidence="1 2">
    <name type="scientific">Lactuca sativa</name>
    <name type="common">Garden lettuce</name>
    <dbReference type="NCBI Taxonomy" id="4236"/>
    <lineage>
        <taxon>Eukaryota</taxon>
        <taxon>Viridiplantae</taxon>
        <taxon>Streptophyta</taxon>
        <taxon>Embryophyta</taxon>
        <taxon>Tracheophyta</taxon>
        <taxon>Spermatophyta</taxon>
        <taxon>Magnoliopsida</taxon>
        <taxon>eudicotyledons</taxon>
        <taxon>Gunneridae</taxon>
        <taxon>Pentapetalae</taxon>
        <taxon>asterids</taxon>
        <taxon>campanulids</taxon>
        <taxon>Asterales</taxon>
        <taxon>Asteraceae</taxon>
        <taxon>Cichorioideae</taxon>
        <taxon>Cichorieae</taxon>
        <taxon>Lactucinae</taxon>
        <taxon>Lactuca</taxon>
    </lineage>
</organism>
<name>A0A9R1VTI3_LACSA</name>